<dbReference type="PaxDb" id="3708-A0A078FPU2"/>
<reference evidence="2 3" key="1">
    <citation type="journal article" date="2014" name="Science">
        <title>Plant genetics. Early allopolyploid evolution in the post-Neolithic Brassica napus oilseed genome.</title>
        <authorList>
            <person name="Chalhoub B."/>
            <person name="Denoeud F."/>
            <person name="Liu S."/>
            <person name="Parkin I.A."/>
            <person name="Tang H."/>
            <person name="Wang X."/>
            <person name="Chiquet J."/>
            <person name="Belcram H."/>
            <person name="Tong C."/>
            <person name="Samans B."/>
            <person name="Correa M."/>
            <person name="Da Silva C."/>
            <person name="Just J."/>
            <person name="Falentin C."/>
            <person name="Koh C.S."/>
            <person name="Le Clainche I."/>
            <person name="Bernard M."/>
            <person name="Bento P."/>
            <person name="Noel B."/>
            <person name="Labadie K."/>
            <person name="Alberti A."/>
            <person name="Charles M."/>
            <person name="Arnaud D."/>
            <person name="Guo H."/>
            <person name="Daviaud C."/>
            <person name="Alamery S."/>
            <person name="Jabbari K."/>
            <person name="Zhao M."/>
            <person name="Edger P.P."/>
            <person name="Chelaifa H."/>
            <person name="Tack D."/>
            <person name="Lassalle G."/>
            <person name="Mestiri I."/>
            <person name="Schnel N."/>
            <person name="Le Paslier M.C."/>
            <person name="Fan G."/>
            <person name="Renault V."/>
            <person name="Bayer P.E."/>
            <person name="Golicz A.A."/>
            <person name="Manoli S."/>
            <person name="Lee T.H."/>
            <person name="Thi V.H."/>
            <person name="Chalabi S."/>
            <person name="Hu Q."/>
            <person name="Fan C."/>
            <person name="Tollenaere R."/>
            <person name="Lu Y."/>
            <person name="Battail C."/>
            <person name="Shen J."/>
            <person name="Sidebottom C.H."/>
            <person name="Wang X."/>
            <person name="Canaguier A."/>
            <person name="Chauveau A."/>
            <person name="Berard A."/>
            <person name="Deniot G."/>
            <person name="Guan M."/>
            <person name="Liu Z."/>
            <person name="Sun F."/>
            <person name="Lim Y.P."/>
            <person name="Lyons E."/>
            <person name="Town C.D."/>
            <person name="Bancroft I."/>
            <person name="Wang X."/>
            <person name="Meng J."/>
            <person name="Ma J."/>
            <person name="Pires J.C."/>
            <person name="King G.J."/>
            <person name="Brunel D."/>
            <person name="Delourme R."/>
            <person name="Renard M."/>
            <person name="Aury J.M."/>
            <person name="Adams K.L."/>
            <person name="Batley J."/>
            <person name="Snowdon R.J."/>
            <person name="Tost J."/>
            <person name="Edwards D."/>
            <person name="Zhou Y."/>
            <person name="Hua W."/>
            <person name="Sharpe A.G."/>
            <person name="Paterson A.H."/>
            <person name="Guan C."/>
            <person name="Wincker P."/>
        </authorList>
    </citation>
    <scope>NUCLEOTIDE SEQUENCE [LARGE SCALE GENOMIC DNA]</scope>
    <source>
        <strain evidence="3">cv. Darmor-bzh</strain>
    </source>
</reference>
<accession>A0A078FPU2</accession>
<proteinExistence type="predicted"/>
<evidence type="ECO:0000256" key="1">
    <source>
        <dbReference type="SAM" id="MobiDB-lite"/>
    </source>
</evidence>
<evidence type="ECO:0000313" key="2">
    <source>
        <dbReference type="EMBL" id="CDY14887.1"/>
    </source>
</evidence>
<dbReference type="OMA" id="ESHWDGD"/>
<name>A0A078FPU2_BRANA</name>
<dbReference type="AlphaFoldDB" id="A0A078FPU2"/>
<keyword evidence="3" id="KW-1185">Reference proteome</keyword>
<dbReference type="Gramene" id="CDY14887">
    <property type="protein sequence ID" value="CDY14887"/>
    <property type="gene ID" value="GSBRNA2T00084789001"/>
</dbReference>
<organism evidence="2 3">
    <name type="scientific">Brassica napus</name>
    <name type="common">Rape</name>
    <dbReference type="NCBI Taxonomy" id="3708"/>
    <lineage>
        <taxon>Eukaryota</taxon>
        <taxon>Viridiplantae</taxon>
        <taxon>Streptophyta</taxon>
        <taxon>Embryophyta</taxon>
        <taxon>Tracheophyta</taxon>
        <taxon>Spermatophyta</taxon>
        <taxon>Magnoliopsida</taxon>
        <taxon>eudicotyledons</taxon>
        <taxon>Gunneridae</taxon>
        <taxon>Pentapetalae</taxon>
        <taxon>rosids</taxon>
        <taxon>malvids</taxon>
        <taxon>Brassicales</taxon>
        <taxon>Brassicaceae</taxon>
        <taxon>Brassiceae</taxon>
        <taxon>Brassica</taxon>
    </lineage>
</organism>
<feature type="region of interest" description="Disordered" evidence="1">
    <location>
        <begin position="1"/>
        <end position="29"/>
    </location>
</feature>
<gene>
    <name evidence="2" type="primary">BnaA02g22290D</name>
    <name evidence="2" type="ORF">GSBRNA2T00084789001</name>
</gene>
<sequence>MIGIYRKLGAEKSHAKKATSQLPGDHDQVTPNLEVIENGLYLVSQYLEDGTNTIDKDKINEDLEWSKEKGIESHWDGDRCSVGAC</sequence>
<protein>
    <submittedName>
        <fullName evidence="2">BnaA02g22290D protein</fullName>
    </submittedName>
</protein>
<dbReference type="EMBL" id="LK032048">
    <property type="protein sequence ID" value="CDY14887.1"/>
    <property type="molecule type" value="Genomic_DNA"/>
</dbReference>
<evidence type="ECO:0000313" key="3">
    <source>
        <dbReference type="Proteomes" id="UP000028999"/>
    </source>
</evidence>
<dbReference type="Proteomes" id="UP000028999">
    <property type="component" value="Unassembled WGS sequence"/>
</dbReference>